<reference evidence="2 3" key="1">
    <citation type="submission" date="2020-12" db="EMBL/GenBank/DDBJ databases">
        <title>De novo assembly of Tibetan sheep genome.</title>
        <authorList>
            <person name="Li X."/>
        </authorList>
    </citation>
    <scope>NUCLEOTIDE SEQUENCE [LARGE SCALE GENOMIC DNA]</scope>
    <source>
        <tissue evidence="2">Heart</tissue>
    </source>
</reference>
<sequence length="110" mass="11771">MRRSPNSAPPVGDVSASSPSAGRDRCFGGKIIGPVIDSTWRKGRGRSRELPARSPGQDPQMEDTQEPQPGQADQGLLYKPSRPPCGRHHLPDSASRQRSTTDASGCKPPV</sequence>
<dbReference type="EMBL" id="JAEMGP010000016">
    <property type="protein sequence ID" value="KAG5199297.1"/>
    <property type="molecule type" value="Genomic_DNA"/>
</dbReference>
<evidence type="ECO:0000313" key="2">
    <source>
        <dbReference type="EMBL" id="KAG5199297.1"/>
    </source>
</evidence>
<organism evidence="2 3">
    <name type="scientific">Ovis aries</name>
    <name type="common">Sheep</name>
    <dbReference type="NCBI Taxonomy" id="9940"/>
    <lineage>
        <taxon>Eukaryota</taxon>
        <taxon>Metazoa</taxon>
        <taxon>Chordata</taxon>
        <taxon>Craniata</taxon>
        <taxon>Vertebrata</taxon>
        <taxon>Euteleostomi</taxon>
        <taxon>Mammalia</taxon>
        <taxon>Eutheria</taxon>
        <taxon>Laurasiatheria</taxon>
        <taxon>Artiodactyla</taxon>
        <taxon>Ruminantia</taxon>
        <taxon>Pecora</taxon>
        <taxon>Bovidae</taxon>
        <taxon>Caprinae</taxon>
        <taxon>Ovis</taxon>
    </lineage>
</organism>
<evidence type="ECO:0000256" key="1">
    <source>
        <dbReference type="SAM" id="MobiDB-lite"/>
    </source>
</evidence>
<feature type="region of interest" description="Disordered" evidence="1">
    <location>
        <begin position="1"/>
        <end position="110"/>
    </location>
</feature>
<gene>
    <name evidence="2" type="ORF">JEQ12_006997</name>
</gene>
<comment type="caution">
    <text evidence="2">The sequence shown here is derived from an EMBL/GenBank/DDBJ whole genome shotgun (WGS) entry which is preliminary data.</text>
</comment>
<proteinExistence type="predicted"/>
<dbReference type="Proteomes" id="UP000664991">
    <property type="component" value="Unassembled WGS sequence"/>
</dbReference>
<name>A0A836A0X4_SHEEP</name>
<accession>A0A836A0X4</accession>
<feature type="compositionally biased region" description="Polar residues" evidence="1">
    <location>
        <begin position="94"/>
        <end position="103"/>
    </location>
</feature>
<dbReference type="AlphaFoldDB" id="A0A836A0X4"/>
<protein>
    <submittedName>
        <fullName evidence="2">Uncharacterized protein</fullName>
    </submittedName>
</protein>
<evidence type="ECO:0000313" key="3">
    <source>
        <dbReference type="Proteomes" id="UP000664991"/>
    </source>
</evidence>